<evidence type="ECO:0000313" key="9">
    <source>
        <dbReference type="Proteomes" id="UP000325957"/>
    </source>
</evidence>
<dbReference type="InterPro" id="IPR050492">
    <property type="entry name" value="Bact_metal-bind_prot9"/>
</dbReference>
<gene>
    <name evidence="8" type="ORF">FCK90_12500</name>
</gene>
<dbReference type="AlphaFoldDB" id="A0A5J5KWX4"/>
<dbReference type="InterPro" id="IPR047701">
    <property type="entry name" value="AztC-like"/>
</dbReference>
<organism evidence="8 9">
    <name type="scientific">Kocuria coralli</name>
    <dbReference type="NCBI Taxonomy" id="1461025"/>
    <lineage>
        <taxon>Bacteria</taxon>
        <taxon>Bacillati</taxon>
        <taxon>Actinomycetota</taxon>
        <taxon>Actinomycetes</taxon>
        <taxon>Micrococcales</taxon>
        <taxon>Micrococcaceae</taxon>
        <taxon>Kocuria</taxon>
    </lineage>
</organism>
<keyword evidence="9" id="KW-1185">Reference proteome</keyword>
<evidence type="ECO:0000256" key="1">
    <source>
        <dbReference type="ARBA" id="ARBA00004196"/>
    </source>
</evidence>
<evidence type="ECO:0000313" key="8">
    <source>
        <dbReference type="EMBL" id="KAA9393326.1"/>
    </source>
</evidence>
<dbReference type="GO" id="GO:0030001">
    <property type="term" value="P:metal ion transport"/>
    <property type="evidence" value="ECO:0007669"/>
    <property type="project" value="InterPro"/>
</dbReference>
<proteinExistence type="inferred from homology"/>
<dbReference type="GO" id="GO:0030313">
    <property type="term" value="C:cell envelope"/>
    <property type="evidence" value="ECO:0007669"/>
    <property type="project" value="UniProtKB-SubCell"/>
</dbReference>
<protein>
    <submittedName>
        <fullName evidence="8">Zinc ABC transporter substrate-binding protein</fullName>
    </submittedName>
</protein>
<feature type="chain" id="PRO_5023831234" evidence="7">
    <location>
        <begin position="28"/>
        <end position="316"/>
    </location>
</feature>
<evidence type="ECO:0000256" key="5">
    <source>
        <dbReference type="RuleBase" id="RU003512"/>
    </source>
</evidence>
<feature type="signal peptide" evidence="7">
    <location>
        <begin position="1"/>
        <end position="27"/>
    </location>
</feature>
<name>A0A5J5KWX4_9MICC</name>
<accession>A0A5J5KWX4</accession>
<dbReference type="RefSeq" id="WP_158034637.1">
    <property type="nucleotide sequence ID" value="NZ_ML708625.1"/>
</dbReference>
<dbReference type="PANTHER" id="PTHR42953">
    <property type="entry name" value="HIGH-AFFINITY ZINC UPTAKE SYSTEM PROTEIN ZNUA-RELATED"/>
    <property type="match status" value="1"/>
</dbReference>
<evidence type="ECO:0000256" key="2">
    <source>
        <dbReference type="ARBA" id="ARBA00022448"/>
    </source>
</evidence>
<keyword evidence="2 5" id="KW-0813">Transport</keyword>
<keyword evidence="4 7" id="KW-0732">Signal</keyword>
<feature type="coiled-coil region" evidence="6">
    <location>
        <begin position="165"/>
        <end position="192"/>
    </location>
</feature>
<dbReference type="NCBIfam" id="NF040870">
    <property type="entry name" value="AztC"/>
    <property type="match status" value="1"/>
</dbReference>
<comment type="subcellular location">
    <subcellularLocation>
        <location evidence="1">Cell envelope</location>
    </subcellularLocation>
</comment>
<dbReference type="PROSITE" id="PS51257">
    <property type="entry name" value="PROKAR_LIPOPROTEIN"/>
    <property type="match status" value="1"/>
</dbReference>
<dbReference type="InterPro" id="IPR006127">
    <property type="entry name" value="ZnuA-like"/>
</dbReference>
<evidence type="ECO:0000256" key="7">
    <source>
        <dbReference type="SAM" id="SignalP"/>
    </source>
</evidence>
<dbReference type="Gene3D" id="3.40.50.1980">
    <property type="entry name" value="Nitrogenase molybdenum iron protein domain"/>
    <property type="match status" value="2"/>
</dbReference>
<dbReference type="SUPFAM" id="SSF53807">
    <property type="entry name" value="Helical backbone' metal receptor"/>
    <property type="match status" value="1"/>
</dbReference>
<keyword evidence="6" id="KW-0175">Coiled coil</keyword>
<dbReference type="PRINTS" id="PR00691">
    <property type="entry name" value="ADHESINB"/>
</dbReference>
<dbReference type="PRINTS" id="PR00690">
    <property type="entry name" value="ADHESNFAMILY"/>
</dbReference>
<evidence type="ECO:0000256" key="4">
    <source>
        <dbReference type="ARBA" id="ARBA00022729"/>
    </source>
</evidence>
<dbReference type="EMBL" id="SZWF01000021">
    <property type="protein sequence ID" value="KAA9393326.1"/>
    <property type="molecule type" value="Genomic_DNA"/>
</dbReference>
<comment type="similarity">
    <text evidence="5">Belongs to the bacterial solute-binding protein 9 family.</text>
</comment>
<dbReference type="GO" id="GO:0046872">
    <property type="term" value="F:metal ion binding"/>
    <property type="evidence" value="ECO:0007669"/>
    <property type="project" value="UniProtKB-KW"/>
</dbReference>
<dbReference type="OrthoDB" id="9810636at2"/>
<keyword evidence="3" id="KW-0479">Metal-binding</keyword>
<evidence type="ECO:0000256" key="6">
    <source>
        <dbReference type="SAM" id="Coils"/>
    </source>
</evidence>
<dbReference type="Pfam" id="PF01297">
    <property type="entry name" value="ZnuA"/>
    <property type="match status" value="1"/>
</dbReference>
<dbReference type="GO" id="GO:0007155">
    <property type="term" value="P:cell adhesion"/>
    <property type="evidence" value="ECO:0007669"/>
    <property type="project" value="InterPro"/>
</dbReference>
<dbReference type="Proteomes" id="UP000325957">
    <property type="component" value="Unassembled WGS sequence"/>
</dbReference>
<evidence type="ECO:0000256" key="3">
    <source>
        <dbReference type="ARBA" id="ARBA00022723"/>
    </source>
</evidence>
<reference evidence="8 9" key="1">
    <citation type="submission" date="2019-05" db="EMBL/GenBank/DDBJ databases">
        <title>Kocuria coralli sp. nov., a novel actinobacterium isolated from coral reef seawater.</title>
        <authorList>
            <person name="Li J."/>
        </authorList>
    </citation>
    <scope>NUCLEOTIDE SEQUENCE [LARGE SCALE GENOMIC DNA]</scope>
    <source>
        <strain evidence="8 9">SCSIO 13007</strain>
    </source>
</reference>
<sequence>MRHGPARRAAPIAAVLTLCLSALLAIAGCGSSQERPSIVVTTNILGDVVQNLVGDNAEVHVLMKPNADPHSFGVSAQEAGYMETADLIVANGLGLEEGLAANLDNARSQDVPVLEVGEHIDPLEYSSGSSSGTEDPHFWTDPGRMIEAVDVIEERLDEELDPGAMDRIRDSASSYRGELEQLDRDVAETLSEVPADRRKLVTNHHVFGYLADRFDYEVVGAVIPSGTTLAAPSAADLNDLSETIRANDVPAIFVDSSQQQKLADVLADEAGVDVEVIPLYSESLTEPEQDAGDYISMQEINAARIADGLTGQRPSD</sequence>
<dbReference type="InterPro" id="IPR006128">
    <property type="entry name" value="Lipoprotein_PsaA-like"/>
</dbReference>
<dbReference type="InterPro" id="IPR006129">
    <property type="entry name" value="AdhesinB"/>
</dbReference>
<comment type="caution">
    <text evidence="8">The sequence shown here is derived from an EMBL/GenBank/DDBJ whole genome shotgun (WGS) entry which is preliminary data.</text>
</comment>
<dbReference type="PANTHER" id="PTHR42953:SF1">
    <property type="entry name" value="METAL-BINDING PROTEIN HI_0362-RELATED"/>
    <property type="match status" value="1"/>
</dbReference>